<evidence type="ECO:0000259" key="4">
    <source>
        <dbReference type="Pfam" id="PF10432"/>
    </source>
</evidence>
<dbReference type="Pfam" id="PF01380">
    <property type="entry name" value="SIS"/>
    <property type="match status" value="1"/>
</dbReference>
<name>A0A1J5T425_9ARCH</name>
<evidence type="ECO:0000256" key="1">
    <source>
        <dbReference type="ARBA" id="ARBA00010523"/>
    </source>
</evidence>
<dbReference type="EMBL" id="MIYU01000016">
    <property type="protein sequence ID" value="OIR15650.1"/>
    <property type="molecule type" value="Genomic_DNA"/>
</dbReference>
<dbReference type="CDD" id="cd05637">
    <property type="entry name" value="SIS_PGI_PMI_2"/>
    <property type="match status" value="1"/>
</dbReference>
<evidence type="ECO:0000313" key="6">
    <source>
        <dbReference type="Proteomes" id="UP000183815"/>
    </source>
</evidence>
<evidence type="ECO:0000313" key="5">
    <source>
        <dbReference type="EMBL" id="OIR15650.1"/>
    </source>
</evidence>
<sequence length="321" mass="36346">MSIVDDIENFSDMLERSWKEREYNSIKARNIIISGMGGSGIVGLITKKIMEEDGNKIITTWNEYGLPNWADNDCHLICVSYSGNTAETISSAVEAEKRNIEWEAITTGGELNSYASDKEKEVVIIESGHQPRAALPLLLIPVLKKLDIMNIDKQIEDAINACNNIQEYHNNGASAGIAKRMMNKNIHVYGSGCGEVSAYRWKCQIEENAKQKVHWNRLPEFNHNEIVGWENAGENNFVICLRDNDEDENMFKRWEHTQELIWKNTDVFVAKSGTIGESTTTLGKILELIHLGDWISLELAKNNNIEPEPVKVIEELKKRIG</sequence>
<dbReference type="Proteomes" id="UP000183815">
    <property type="component" value="Unassembled WGS sequence"/>
</dbReference>
<dbReference type="SUPFAM" id="SSF53697">
    <property type="entry name" value="SIS domain"/>
    <property type="match status" value="1"/>
</dbReference>
<dbReference type="AlphaFoldDB" id="A0A1J5T425"/>
<organism evidence="5 6">
    <name type="scientific">Marine Group III euryarchaeote CG-Bathy1</name>
    <dbReference type="NCBI Taxonomy" id="1889001"/>
    <lineage>
        <taxon>Archaea</taxon>
        <taxon>Methanobacteriati</taxon>
        <taxon>Thermoplasmatota</taxon>
        <taxon>Thermoplasmata</taxon>
        <taxon>Candidatus Thermoprofundales</taxon>
    </lineage>
</organism>
<comment type="similarity">
    <text evidence="1">Belongs to the PGI/PMI family.</text>
</comment>
<dbReference type="InterPro" id="IPR019490">
    <property type="entry name" value="Glu6P/Mann6P_isomerase_C"/>
</dbReference>
<dbReference type="InterPro" id="IPR001347">
    <property type="entry name" value="SIS_dom"/>
</dbReference>
<comment type="caution">
    <text evidence="5">The sequence shown here is derived from an EMBL/GenBank/DDBJ whole genome shotgun (WGS) entry which is preliminary data.</text>
</comment>
<dbReference type="GO" id="GO:0004476">
    <property type="term" value="F:mannose-6-phosphate isomerase activity"/>
    <property type="evidence" value="ECO:0007669"/>
    <property type="project" value="InterPro"/>
</dbReference>
<gene>
    <name evidence="5" type="ORF">BEU04_01745</name>
</gene>
<reference evidence="5 6" key="1">
    <citation type="submission" date="2016-08" db="EMBL/GenBank/DDBJ databases">
        <title>New Insights into Marine Group III Euryarchaeota, from dark to light.</title>
        <authorList>
            <person name="Haro-Moreno J.M."/>
            <person name="Rodriguez-Valera F."/>
            <person name="Lopez-Garcia P."/>
            <person name="Moreira D."/>
            <person name="Martin-Cuadrado A.B."/>
        </authorList>
    </citation>
    <scope>NUCLEOTIDE SEQUENCE [LARGE SCALE GENOMIC DNA]</scope>
    <source>
        <strain evidence="5">CG-Bathy1</strain>
    </source>
</reference>
<dbReference type="InterPro" id="IPR046348">
    <property type="entry name" value="SIS_dom_sf"/>
</dbReference>
<feature type="domain" description="SIS" evidence="3">
    <location>
        <begin position="27"/>
        <end position="115"/>
    </location>
</feature>
<evidence type="ECO:0000256" key="2">
    <source>
        <dbReference type="ARBA" id="ARBA00023235"/>
    </source>
</evidence>
<proteinExistence type="inferred from homology"/>
<dbReference type="NCBIfam" id="TIGR02128">
    <property type="entry name" value="G6PI_arch"/>
    <property type="match status" value="1"/>
</dbReference>
<dbReference type="GO" id="GO:1901135">
    <property type="term" value="P:carbohydrate derivative metabolic process"/>
    <property type="evidence" value="ECO:0007669"/>
    <property type="project" value="InterPro"/>
</dbReference>
<feature type="domain" description="Bifunctional glucose-6-phosphate/mannose-6-phosphate isomerase C-terminal" evidence="4">
    <location>
        <begin position="176"/>
        <end position="320"/>
    </location>
</feature>
<dbReference type="GO" id="GO:0097367">
    <property type="term" value="F:carbohydrate derivative binding"/>
    <property type="evidence" value="ECO:0007669"/>
    <property type="project" value="InterPro"/>
</dbReference>
<accession>A0A1J5T425</accession>
<keyword evidence="2 5" id="KW-0413">Isomerase</keyword>
<evidence type="ECO:0000259" key="3">
    <source>
        <dbReference type="Pfam" id="PF01380"/>
    </source>
</evidence>
<dbReference type="GO" id="GO:0005975">
    <property type="term" value="P:carbohydrate metabolic process"/>
    <property type="evidence" value="ECO:0007669"/>
    <property type="project" value="InterPro"/>
</dbReference>
<dbReference type="Pfam" id="PF10432">
    <property type="entry name" value="bact-PGI_C"/>
    <property type="match status" value="1"/>
</dbReference>
<dbReference type="GO" id="GO:0004347">
    <property type="term" value="F:glucose-6-phosphate isomerase activity"/>
    <property type="evidence" value="ECO:0007669"/>
    <property type="project" value="InterPro"/>
</dbReference>
<protein>
    <submittedName>
        <fullName evidence="5">Bifunctional phosphoglucose/phosphomannose isomerase</fullName>
    </submittedName>
</protein>
<dbReference type="Gene3D" id="3.40.50.10490">
    <property type="entry name" value="Glucose-6-phosphate isomerase like protein, domain 1"/>
    <property type="match status" value="2"/>
</dbReference>